<dbReference type="EMBL" id="JACWMW010000002">
    <property type="protein sequence ID" value="MBD1385733.1"/>
    <property type="molecule type" value="Genomic_DNA"/>
</dbReference>
<comment type="caution">
    <text evidence="1">The sequence shown here is derived from an EMBL/GenBank/DDBJ whole genome shotgun (WGS) entry which is preliminary data.</text>
</comment>
<accession>A0ABR7X573</accession>
<organism evidence="1 2">
    <name type="scientific">Mucilaginibacter rigui</name>
    <dbReference type="NCBI Taxonomy" id="534635"/>
    <lineage>
        <taxon>Bacteria</taxon>
        <taxon>Pseudomonadati</taxon>
        <taxon>Bacteroidota</taxon>
        <taxon>Sphingobacteriia</taxon>
        <taxon>Sphingobacteriales</taxon>
        <taxon>Sphingobacteriaceae</taxon>
        <taxon>Mucilaginibacter</taxon>
    </lineage>
</organism>
<evidence type="ECO:0000313" key="2">
    <source>
        <dbReference type="Proteomes" id="UP000618754"/>
    </source>
</evidence>
<evidence type="ECO:0000313" key="1">
    <source>
        <dbReference type="EMBL" id="MBD1385733.1"/>
    </source>
</evidence>
<dbReference type="Proteomes" id="UP000618754">
    <property type="component" value="Unassembled WGS sequence"/>
</dbReference>
<proteinExistence type="predicted"/>
<keyword evidence="2" id="KW-1185">Reference proteome</keyword>
<protein>
    <submittedName>
        <fullName evidence="1">Uncharacterized protein</fullName>
    </submittedName>
</protein>
<gene>
    <name evidence="1" type="ORF">IDJ75_10625</name>
</gene>
<dbReference type="RefSeq" id="WP_191175591.1">
    <property type="nucleotide sequence ID" value="NZ_JACWMW010000002.1"/>
</dbReference>
<sequence length="161" mass="18368">MRDLKTETVNADLEQRDTETILDKGLPIKLRTPLLLRLFMKNHFVLVLTNPAGAAYTQILTYYLSMELTSKDGYHTDFNSLLTVQAKHRKKVYRAFACGLLNSRLLRWLLTKPLAWMLDNSLPYKAACRVFELLVLHGGIDDFIQVIGLGARMNLVSKKEG</sequence>
<name>A0ABR7X573_9SPHI</name>
<reference evidence="1 2" key="1">
    <citation type="submission" date="2020-09" db="EMBL/GenBank/DDBJ databases">
        <title>Novel species of Mucilaginibacter isolated from a glacier on the Tibetan Plateau.</title>
        <authorList>
            <person name="Liu Q."/>
            <person name="Xin Y.-H."/>
        </authorList>
    </citation>
    <scope>NUCLEOTIDE SEQUENCE [LARGE SCALE GENOMIC DNA]</scope>
    <source>
        <strain evidence="1 2">CGMCC 1.13878</strain>
    </source>
</reference>